<comment type="caution">
    <text evidence="3">The sequence shown here is derived from an EMBL/GenBank/DDBJ whole genome shotgun (WGS) entry which is preliminary data.</text>
</comment>
<dbReference type="OrthoDB" id="3510378at2"/>
<evidence type="ECO:0000256" key="1">
    <source>
        <dbReference type="SAM" id="SignalP"/>
    </source>
</evidence>
<dbReference type="PROSITE" id="PS51257">
    <property type="entry name" value="PROKAR_LIPOPROTEIN"/>
    <property type="match status" value="1"/>
</dbReference>
<feature type="domain" description="DUF8094" evidence="2">
    <location>
        <begin position="32"/>
        <end position="334"/>
    </location>
</feature>
<organism evidence="3 4">
    <name type="scientific">Thermomonospora umbrina</name>
    <dbReference type="NCBI Taxonomy" id="111806"/>
    <lineage>
        <taxon>Bacteria</taxon>
        <taxon>Bacillati</taxon>
        <taxon>Actinomycetota</taxon>
        <taxon>Actinomycetes</taxon>
        <taxon>Streptosporangiales</taxon>
        <taxon>Thermomonosporaceae</taxon>
        <taxon>Thermomonospora</taxon>
    </lineage>
</organism>
<dbReference type="Proteomes" id="UP000256661">
    <property type="component" value="Unassembled WGS sequence"/>
</dbReference>
<name>A0A3D9SRB7_9ACTN</name>
<dbReference type="AlphaFoldDB" id="A0A3D9SRB7"/>
<evidence type="ECO:0000313" key="4">
    <source>
        <dbReference type="Proteomes" id="UP000256661"/>
    </source>
</evidence>
<proteinExistence type="predicted"/>
<dbReference type="RefSeq" id="WP_116023939.1">
    <property type="nucleotide sequence ID" value="NZ_QTTT01000001.1"/>
</dbReference>
<evidence type="ECO:0000259" key="2">
    <source>
        <dbReference type="Pfam" id="PF26366"/>
    </source>
</evidence>
<protein>
    <recommendedName>
        <fullName evidence="2">DUF8094 domain-containing protein</fullName>
    </recommendedName>
</protein>
<feature type="signal peptide" evidence="1">
    <location>
        <begin position="1"/>
        <end position="19"/>
    </location>
</feature>
<keyword evidence="4" id="KW-1185">Reference proteome</keyword>
<dbReference type="Pfam" id="PF26366">
    <property type="entry name" value="DUF8094"/>
    <property type="match status" value="1"/>
</dbReference>
<accession>A0A3D9SRB7</accession>
<dbReference type="InterPro" id="IPR058407">
    <property type="entry name" value="DUF8094"/>
</dbReference>
<feature type="chain" id="PRO_5017800099" description="DUF8094 domain-containing protein" evidence="1">
    <location>
        <begin position="20"/>
        <end position="336"/>
    </location>
</feature>
<evidence type="ECO:0000313" key="3">
    <source>
        <dbReference type="EMBL" id="REE98496.1"/>
    </source>
</evidence>
<dbReference type="EMBL" id="QTTT01000001">
    <property type="protein sequence ID" value="REE98496.1"/>
    <property type="molecule type" value="Genomic_DNA"/>
</dbReference>
<keyword evidence="1" id="KW-0732">Signal</keyword>
<gene>
    <name evidence="3" type="ORF">DFJ69_3985</name>
</gene>
<sequence>MCVRPAIGLLLLPPLLLSAACGGGSAEKSGDPALSKQQAASVLERYEQIKNEVHERAARALDGDLLATAETGPQYQMDVASYKLLRAAKEKFRPLQYGEPTFFIPRVTGYPRWFAAEATSRVVVRQGGKEKLARPVRHAMLFTQNGPQAPWLLAGDPLPAGESLVGKIDLDEEGLADAVPPTDGEKLVVSPAELRVAHAALLSKGPGAADQGAVLAGGPATDQAHAALQKATDQFQTLGITLTSRFVPHSAPVYALRTNDGGALVWYVLQQNETYTANAPGKLSVVGDLKGLIPAKAVRTRLDTTVLVQYLARIPATKGKATVTGTYRKAVEARAS</sequence>
<reference evidence="3 4" key="1">
    <citation type="submission" date="2018-08" db="EMBL/GenBank/DDBJ databases">
        <title>Sequencing the genomes of 1000 actinobacteria strains.</title>
        <authorList>
            <person name="Klenk H.-P."/>
        </authorList>
    </citation>
    <scope>NUCLEOTIDE SEQUENCE [LARGE SCALE GENOMIC DNA]</scope>
    <source>
        <strain evidence="3 4">DSM 43927</strain>
    </source>
</reference>